<dbReference type="InterPro" id="IPR013783">
    <property type="entry name" value="Ig-like_fold"/>
</dbReference>
<sequence>NIETSTSQNDFEKVEFYVDGDLEKSQYNEPYSYPWNKTIWNYTEVFFKHYIEILAYDHFENIAFDQQTVWRIL</sequence>
<dbReference type="AlphaFoldDB" id="X1CC46"/>
<feature type="non-terminal residue" evidence="1">
    <location>
        <position position="1"/>
    </location>
</feature>
<organism evidence="1">
    <name type="scientific">marine sediment metagenome</name>
    <dbReference type="NCBI Taxonomy" id="412755"/>
    <lineage>
        <taxon>unclassified sequences</taxon>
        <taxon>metagenomes</taxon>
        <taxon>ecological metagenomes</taxon>
    </lineage>
</organism>
<dbReference type="Gene3D" id="2.60.40.10">
    <property type="entry name" value="Immunoglobulins"/>
    <property type="match status" value="1"/>
</dbReference>
<gene>
    <name evidence="1" type="ORF">S01H4_38329</name>
</gene>
<reference evidence="1" key="1">
    <citation type="journal article" date="2014" name="Front. Microbiol.">
        <title>High frequency of phylogenetically diverse reductive dehalogenase-homologous genes in deep subseafloor sedimentary metagenomes.</title>
        <authorList>
            <person name="Kawai M."/>
            <person name="Futagami T."/>
            <person name="Toyoda A."/>
            <person name="Takaki Y."/>
            <person name="Nishi S."/>
            <person name="Hori S."/>
            <person name="Arai W."/>
            <person name="Tsubouchi T."/>
            <person name="Morono Y."/>
            <person name="Uchiyama I."/>
            <person name="Ito T."/>
            <person name="Fujiyama A."/>
            <person name="Inagaki F."/>
            <person name="Takami H."/>
        </authorList>
    </citation>
    <scope>NUCLEOTIDE SEQUENCE</scope>
    <source>
        <strain evidence="1">Expedition CK06-06</strain>
    </source>
</reference>
<accession>X1CC46</accession>
<evidence type="ECO:0000313" key="1">
    <source>
        <dbReference type="EMBL" id="GAH05122.1"/>
    </source>
</evidence>
<comment type="caution">
    <text evidence="1">The sequence shown here is derived from an EMBL/GenBank/DDBJ whole genome shotgun (WGS) entry which is preliminary data.</text>
</comment>
<name>X1CC46_9ZZZZ</name>
<dbReference type="EMBL" id="BART01020666">
    <property type="protein sequence ID" value="GAH05122.1"/>
    <property type="molecule type" value="Genomic_DNA"/>
</dbReference>
<proteinExistence type="predicted"/>
<protein>
    <submittedName>
        <fullName evidence="1">Uncharacterized protein</fullName>
    </submittedName>
</protein>